<sequence>MRMPFFKPMRRALPRTRRPPRRTCLRLPFLPWSPTSKSKLLVWPRIRPSLRRSQRRKRRKTRRQPKQSPKFLPLPPMMFPRKLWIALYTIPQ</sequence>
<evidence type="ECO:0000313" key="2">
    <source>
        <dbReference type="EMBL" id="CAQ16245.1"/>
    </source>
</evidence>
<proteinExistence type="evidence at transcript level"/>
<protein>
    <submittedName>
        <fullName evidence="2">Uncharacterized protein</fullName>
    </submittedName>
</protein>
<feature type="non-terminal residue" evidence="2">
    <location>
        <position position="92"/>
    </location>
</feature>
<feature type="region of interest" description="Disordered" evidence="1">
    <location>
        <begin position="50"/>
        <end position="75"/>
    </location>
</feature>
<evidence type="ECO:0000256" key="1">
    <source>
        <dbReference type="SAM" id="MobiDB-lite"/>
    </source>
</evidence>
<name>B5WYA5_COLGR</name>
<feature type="compositionally biased region" description="Basic residues" evidence="1">
    <location>
        <begin position="50"/>
        <end position="65"/>
    </location>
</feature>
<organism evidence="2">
    <name type="scientific">Colletotrichum graminicola</name>
    <name type="common">Maize anthracnose fungus</name>
    <name type="synonym">Glomerella graminicola</name>
    <dbReference type="NCBI Taxonomy" id="31870"/>
    <lineage>
        <taxon>Eukaryota</taxon>
        <taxon>Fungi</taxon>
        <taxon>Dikarya</taxon>
        <taxon>Ascomycota</taxon>
        <taxon>Pezizomycotina</taxon>
        <taxon>Sordariomycetes</taxon>
        <taxon>Hypocreomycetidae</taxon>
        <taxon>Glomerellales</taxon>
        <taxon>Glomerellaceae</taxon>
        <taxon>Colletotrichum</taxon>
        <taxon>Colletotrichum graminicola species complex</taxon>
    </lineage>
</organism>
<reference evidence="2" key="1">
    <citation type="journal article" date="2008" name="Mol. Plant Microbe Interact.">
        <title>The Yeast Signal Sequence Trap Identifies Secreted Proteins of the Hemibiotrophic Corn Pathogen Colletotrichum graminicola.</title>
        <authorList>
            <person name="Krijger J.J."/>
            <person name="Horbach R."/>
            <person name="Behr M."/>
            <person name="Schweizer P."/>
            <person name="Deising H.B."/>
            <person name="Wirsel S.G.R."/>
        </authorList>
    </citation>
    <scope>NUCLEOTIDE SEQUENCE</scope>
    <source>
        <strain evidence="2">M2</strain>
    </source>
</reference>
<accession>B5WYA5</accession>
<dbReference type="EMBL" id="AM944449">
    <property type="protein sequence ID" value="CAQ16245.1"/>
    <property type="molecule type" value="mRNA"/>
</dbReference>
<dbReference type="AlphaFoldDB" id="B5WYA5"/>